<accession>A0A8S0WS98</accession>
<gene>
    <name evidence="2" type="ORF">AAE3_LOCUS11951</name>
</gene>
<evidence type="ECO:0000256" key="1">
    <source>
        <dbReference type="SAM" id="MobiDB-lite"/>
    </source>
</evidence>
<name>A0A8S0WS98_CYCAE</name>
<protein>
    <submittedName>
        <fullName evidence="2">Uncharacterized protein</fullName>
    </submittedName>
</protein>
<sequence>MRYPAAHPSSGLPAGHAFNNVPYMTYPPELVLVNNPILSNFEAAVKRDFRETRQNLHYPLVFVSKRAAHAAALTSNTPFNENSSTTESGAQFQQGTASYHSQALDPTPPCPHAPLAASAEHLHQGTQQFHQVSKMSSDPSAGVSLRSASGASPVYGVKMSSDPSAGVSLCSSASGASPVHGRIIQANTILQAYVPKDVPSAGVSTHVVAWMLCQFCIVLVQPGSRSTTPSNHLAGLAPQASFLHFIQLEGS</sequence>
<comment type="caution">
    <text evidence="2">The sequence shown here is derived from an EMBL/GenBank/DDBJ whole genome shotgun (WGS) entry which is preliminary data.</text>
</comment>
<feature type="compositionally biased region" description="Polar residues" evidence="1">
    <location>
        <begin position="76"/>
        <end position="101"/>
    </location>
</feature>
<dbReference type="AlphaFoldDB" id="A0A8S0WS98"/>
<proteinExistence type="predicted"/>
<reference evidence="2 3" key="1">
    <citation type="submission" date="2020-01" db="EMBL/GenBank/DDBJ databases">
        <authorList>
            <person name="Gupta K D."/>
        </authorList>
    </citation>
    <scope>NUCLEOTIDE SEQUENCE [LARGE SCALE GENOMIC DNA]</scope>
</reference>
<feature type="compositionally biased region" description="Polar residues" evidence="1">
    <location>
        <begin position="124"/>
        <end position="139"/>
    </location>
</feature>
<feature type="region of interest" description="Disordered" evidence="1">
    <location>
        <begin position="76"/>
        <end position="147"/>
    </location>
</feature>
<dbReference type="Proteomes" id="UP000467700">
    <property type="component" value="Unassembled WGS sequence"/>
</dbReference>
<evidence type="ECO:0000313" key="3">
    <source>
        <dbReference type="Proteomes" id="UP000467700"/>
    </source>
</evidence>
<evidence type="ECO:0000313" key="2">
    <source>
        <dbReference type="EMBL" id="CAA7269617.1"/>
    </source>
</evidence>
<organism evidence="2 3">
    <name type="scientific">Cyclocybe aegerita</name>
    <name type="common">Black poplar mushroom</name>
    <name type="synonym">Agrocybe aegerita</name>
    <dbReference type="NCBI Taxonomy" id="1973307"/>
    <lineage>
        <taxon>Eukaryota</taxon>
        <taxon>Fungi</taxon>
        <taxon>Dikarya</taxon>
        <taxon>Basidiomycota</taxon>
        <taxon>Agaricomycotina</taxon>
        <taxon>Agaricomycetes</taxon>
        <taxon>Agaricomycetidae</taxon>
        <taxon>Agaricales</taxon>
        <taxon>Agaricineae</taxon>
        <taxon>Bolbitiaceae</taxon>
        <taxon>Cyclocybe</taxon>
    </lineage>
</organism>
<dbReference type="EMBL" id="CACVBS010000079">
    <property type="protein sequence ID" value="CAA7269617.1"/>
    <property type="molecule type" value="Genomic_DNA"/>
</dbReference>
<keyword evidence="3" id="KW-1185">Reference proteome</keyword>